<gene>
    <name evidence="1" type="ORF">EG68_11490</name>
</gene>
<dbReference type="AlphaFoldDB" id="A0A8S9YFG1"/>
<reference evidence="1" key="1">
    <citation type="submission" date="2019-07" db="EMBL/GenBank/DDBJ databases">
        <title>Annotation for the trematode Paragonimus miyazaki's.</title>
        <authorList>
            <person name="Choi Y.-J."/>
        </authorList>
    </citation>
    <scope>NUCLEOTIDE SEQUENCE</scope>
    <source>
        <strain evidence="1">Japan</strain>
    </source>
</reference>
<evidence type="ECO:0000313" key="1">
    <source>
        <dbReference type="EMBL" id="KAF7241669.1"/>
    </source>
</evidence>
<organism evidence="1 2">
    <name type="scientific">Paragonimus skrjabini miyazakii</name>
    <dbReference type="NCBI Taxonomy" id="59628"/>
    <lineage>
        <taxon>Eukaryota</taxon>
        <taxon>Metazoa</taxon>
        <taxon>Spiralia</taxon>
        <taxon>Lophotrochozoa</taxon>
        <taxon>Platyhelminthes</taxon>
        <taxon>Trematoda</taxon>
        <taxon>Digenea</taxon>
        <taxon>Plagiorchiida</taxon>
        <taxon>Troglotremata</taxon>
        <taxon>Troglotrematidae</taxon>
        <taxon>Paragonimus</taxon>
    </lineage>
</organism>
<keyword evidence="2" id="KW-1185">Reference proteome</keyword>
<dbReference type="Proteomes" id="UP000822476">
    <property type="component" value="Unassembled WGS sequence"/>
</dbReference>
<comment type="caution">
    <text evidence="1">The sequence shown here is derived from an EMBL/GenBank/DDBJ whole genome shotgun (WGS) entry which is preliminary data.</text>
</comment>
<sequence>MPDVKSVANVMTRVLITGELSSAKPASRAFQKGPTGKSMRMRRLRSIANDVQLHSWLGVLTSFTWNVDKITFALVNP</sequence>
<accession>A0A8S9YFG1</accession>
<protein>
    <submittedName>
        <fullName evidence="1">Uncharacterized protein</fullName>
    </submittedName>
</protein>
<dbReference type="EMBL" id="JTDE01006913">
    <property type="protein sequence ID" value="KAF7241669.1"/>
    <property type="molecule type" value="Genomic_DNA"/>
</dbReference>
<evidence type="ECO:0000313" key="2">
    <source>
        <dbReference type="Proteomes" id="UP000822476"/>
    </source>
</evidence>
<proteinExistence type="predicted"/>
<name>A0A8S9YFG1_9TREM</name>